<dbReference type="InterPro" id="IPR003615">
    <property type="entry name" value="HNH_nuc"/>
</dbReference>
<evidence type="ECO:0000313" key="3">
    <source>
        <dbReference type="Proteomes" id="UP000834611"/>
    </source>
</evidence>
<reference evidence="2" key="1">
    <citation type="submission" date="2020-05" db="EMBL/GenBank/DDBJ databases">
        <authorList>
            <person name="Delgado-Blas J."/>
        </authorList>
    </citation>
    <scope>NUCLEOTIDE SEQUENCE</scope>
    <source>
        <strain evidence="2">BB1453</strain>
    </source>
</reference>
<dbReference type="Pfam" id="PF01844">
    <property type="entry name" value="HNH"/>
    <property type="match status" value="1"/>
</dbReference>
<gene>
    <name evidence="2" type="ORF">GHA_01149</name>
</gene>
<dbReference type="PANTHER" id="PTHR33877:SF2">
    <property type="entry name" value="OS07G0170200 PROTEIN"/>
    <property type="match status" value="1"/>
</dbReference>
<dbReference type="InterPro" id="IPR052892">
    <property type="entry name" value="NA-targeting_endonuclease"/>
</dbReference>
<dbReference type="CDD" id="cd00085">
    <property type="entry name" value="HNHc"/>
    <property type="match status" value="1"/>
</dbReference>
<evidence type="ECO:0000259" key="1">
    <source>
        <dbReference type="SMART" id="SM00507"/>
    </source>
</evidence>
<dbReference type="SMART" id="SM00507">
    <property type="entry name" value="HNHc"/>
    <property type="match status" value="1"/>
</dbReference>
<dbReference type="Proteomes" id="UP000834611">
    <property type="component" value="Unassembled WGS sequence"/>
</dbReference>
<sequence length="255" mass="29188">MSKKRIGLTKKIRFEVFKRDGFTCQYCGDSAPKVVLNVDHIIPVSAGGDNNMMNLITSCFDCNQGKRDRLISDDSLITKQLSQVKEVSDKREQLLMMLAWRDELIKFTEEQELIVIQKIEELIPGKAITDSGKKTVKKWLSKYIAEEIITAADLSAEQKLDVEITAESASEFFSYIPRIASMRRNPPEYARLYYVRGILRNRVHVNENVVMGLLKDWVDSGLEIDDLEELAKTVRSWTQFRETVETFTHENSSGG</sequence>
<dbReference type="PANTHER" id="PTHR33877">
    <property type="entry name" value="SLL1193 PROTEIN"/>
    <property type="match status" value="1"/>
</dbReference>
<proteinExistence type="predicted"/>
<feature type="domain" description="HNH nuclease" evidence="1">
    <location>
        <begin position="11"/>
        <end position="64"/>
    </location>
</feature>
<dbReference type="AlphaFoldDB" id="A0A9N8D3A1"/>
<protein>
    <submittedName>
        <fullName evidence="2">Uncharacterized protein conserved in bacteria</fullName>
    </submittedName>
</protein>
<name>A0A9N8D3A1_PRORE</name>
<dbReference type="RefSeq" id="WP_239407199.1">
    <property type="nucleotide sequence ID" value="NZ_CAHPRV010000001.1"/>
</dbReference>
<evidence type="ECO:0000313" key="2">
    <source>
        <dbReference type="EMBL" id="CAB5678607.1"/>
    </source>
</evidence>
<comment type="caution">
    <text evidence="2">The sequence shown here is derived from an EMBL/GenBank/DDBJ whole genome shotgun (WGS) entry which is preliminary data.</text>
</comment>
<dbReference type="Gene3D" id="1.10.30.50">
    <property type="match status" value="1"/>
</dbReference>
<accession>A0A9N8D3A1</accession>
<organism evidence="2 3">
    <name type="scientific">Providencia rettgeri</name>
    <dbReference type="NCBI Taxonomy" id="587"/>
    <lineage>
        <taxon>Bacteria</taxon>
        <taxon>Pseudomonadati</taxon>
        <taxon>Pseudomonadota</taxon>
        <taxon>Gammaproteobacteria</taxon>
        <taxon>Enterobacterales</taxon>
        <taxon>Morganellaceae</taxon>
        <taxon>Providencia</taxon>
    </lineage>
</organism>
<dbReference type="InterPro" id="IPR002711">
    <property type="entry name" value="HNH"/>
</dbReference>
<dbReference type="EMBL" id="CAHPSF010000002">
    <property type="protein sequence ID" value="CAB5678607.1"/>
    <property type="molecule type" value="Genomic_DNA"/>
</dbReference>